<accession>A0A292Q9K4</accession>
<protein>
    <submittedName>
        <fullName evidence="1">Uncharacterized protein</fullName>
    </submittedName>
</protein>
<name>A0A292Q9K4_9PEZI</name>
<evidence type="ECO:0000313" key="2">
    <source>
        <dbReference type="Proteomes" id="UP001412239"/>
    </source>
</evidence>
<gene>
    <name evidence="1" type="ORF">GSTUAT00000348001</name>
</gene>
<keyword evidence="2" id="KW-1185">Reference proteome</keyword>
<dbReference type="EMBL" id="LN890945">
    <property type="protein sequence ID" value="CUS15645.1"/>
    <property type="molecule type" value="Genomic_DNA"/>
</dbReference>
<organism evidence="1 2">
    <name type="scientific">Tuber aestivum</name>
    <name type="common">summer truffle</name>
    <dbReference type="NCBI Taxonomy" id="59557"/>
    <lineage>
        <taxon>Eukaryota</taxon>
        <taxon>Fungi</taxon>
        <taxon>Dikarya</taxon>
        <taxon>Ascomycota</taxon>
        <taxon>Pezizomycotina</taxon>
        <taxon>Pezizomycetes</taxon>
        <taxon>Pezizales</taxon>
        <taxon>Tuberaceae</taxon>
        <taxon>Tuber</taxon>
    </lineage>
</organism>
<dbReference type="Proteomes" id="UP001412239">
    <property type="component" value="Unassembled WGS sequence"/>
</dbReference>
<reference evidence="1" key="1">
    <citation type="submission" date="2015-10" db="EMBL/GenBank/DDBJ databases">
        <authorList>
            <person name="Regsiter A."/>
            <person name="william w."/>
        </authorList>
    </citation>
    <scope>NUCLEOTIDE SEQUENCE</scope>
    <source>
        <strain evidence="1">Montdore</strain>
    </source>
</reference>
<proteinExistence type="predicted"/>
<evidence type="ECO:0000313" key="1">
    <source>
        <dbReference type="EMBL" id="CUS15645.1"/>
    </source>
</evidence>
<sequence length="534" mass="58141">MVDLTAAIALVVASIALLVTGLQLTQQLLATSYTIRKCDRIISGNLTRGGKRHWHWRQFRFTVDYEGLTFCFPQDLYTSLGLSPSVSVPPDTKTTAGLWDRAMELRDKKKKGGQGCWVSFVLDMAPYLLPENLGRKVESGDRVPEDLTVAPVQVDVITVVLLCIAAGMKFSRYSPATGEISMSGRVGAITSAAHPTLGGLLHYTPAARAQQDPSPNETKMRLRAVNHVKGVWANTIFGRFNDRGIGRGYLEFSKLQGMKKEILAPVDHESLERSDEAARFMVLAAGFMALATVDVYLVVPPTCIHAECAHFAEVIVKAHLKEIEGIEPVVHPPDFIHARATLIEIHGASSPHITWDQLHPLHLTNPIPEILAAPVERLQPLNLTNQDLLSCKPNESGRDETTDPSTFITPTAAWELIMNADAASHALEKEAPGIRNYSDSVVVKSIAALKKVGAPSWGRAGTVVAEWPQTVAEACRATSKSKGFQPDQERLIFAHAKLSILRASYVTVMLRAAGSVGPVLKENSDPVTGLAYMA</sequence>
<dbReference type="AlphaFoldDB" id="A0A292Q9K4"/>